<dbReference type="PROSITE" id="PS50181">
    <property type="entry name" value="FBOX"/>
    <property type="match status" value="1"/>
</dbReference>
<sequence length="367" mass="41044">MLQLSCLPDEIIIEILLRLPVKSFLKFRCVSKSWLSLISSRHFVNTQIKYSIKDYKNVNLRLVVVASVSGLAGKMCSIYSLVCEKKSSLNVAKIDYPLEYPFGSAKFLGSCNGLICLTAISLKLMLWNPCTGKYKEFQDSFVKSAVSCYIRYGFGYDASNDDYKVVKIFSFPKDEGKYENMVQIYSLRTNSWKMSKGFDSGYINAHSGVSLNEALHWEVSHCHGSGANSEIMTFDLATETYGVTALPSCGDGNISWTLSVLGGRLVACCNYYPDKTDMWVMKEYGAEKSWTKLVSLSSPFGRMCYISPLFVSKNADEFLVKLGTDISLYNTRNASYKSLEIHSSGCRLQVQAITYIESLASPHIGDM</sequence>
<dbReference type="SUPFAM" id="SSF50965">
    <property type="entry name" value="Galactose oxidase, central domain"/>
    <property type="match status" value="1"/>
</dbReference>
<dbReference type="InterPro" id="IPR011043">
    <property type="entry name" value="Gal_Oxase/kelch_b-propeller"/>
</dbReference>
<evidence type="ECO:0000313" key="3">
    <source>
        <dbReference type="Proteomes" id="UP001291623"/>
    </source>
</evidence>
<dbReference type="Gene3D" id="1.20.1280.50">
    <property type="match status" value="1"/>
</dbReference>
<dbReference type="InterPro" id="IPR006527">
    <property type="entry name" value="F-box-assoc_dom_typ1"/>
</dbReference>
<dbReference type="NCBIfam" id="TIGR01640">
    <property type="entry name" value="F_box_assoc_1"/>
    <property type="match status" value="1"/>
</dbReference>
<name>A0AAE1RTD7_9SOLA</name>
<dbReference type="SMART" id="SM00256">
    <property type="entry name" value="FBOX"/>
    <property type="match status" value="1"/>
</dbReference>
<dbReference type="InterPro" id="IPR036047">
    <property type="entry name" value="F-box-like_dom_sf"/>
</dbReference>
<dbReference type="Pfam" id="PF00646">
    <property type="entry name" value="F-box"/>
    <property type="match status" value="1"/>
</dbReference>
<dbReference type="InterPro" id="IPR017451">
    <property type="entry name" value="F-box-assoc_interact_dom"/>
</dbReference>
<evidence type="ECO:0000259" key="1">
    <source>
        <dbReference type="PROSITE" id="PS50181"/>
    </source>
</evidence>
<proteinExistence type="predicted"/>
<comment type="caution">
    <text evidence="2">The sequence shown here is derived from an EMBL/GenBank/DDBJ whole genome shotgun (WGS) entry which is preliminary data.</text>
</comment>
<protein>
    <recommendedName>
        <fullName evidence="1">F-box domain-containing protein</fullName>
    </recommendedName>
</protein>
<dbReference type="InterPro" id="IPR050796">
    <property type="entry name" value="SCF_F-box_component"/>
</dbReference>
<dbReference type="Proteomes" id="UP001291623">
    <property type="component" value="Unassembled WGS sequence"/>
</dbReference>
<accession>A0AAE1RTD7</accession>
<dbReference type="SUPFAM" id="SSF81383">
    <property type="entry name" value="F-box domain"/>
    <property type="match status" value="1"/>
</dbReference>
<dbReference type="AlphaFoldDB" id="A0AAE1RTD7"/>
<dbReference type="CDD" id="cd22157">
    <property type="entry name" value="F-box_AtFBW1-like"/>
    <property type="match status" value="1"/>
</dbReference>
<gene>
    <name evidence="2" type="ORF">RND71_022479</name>
</gene>
<keyword evidence="3" id="KW-1185">Reference proteome</keyword>
<evidence type="ECO:0000313" key="2">
    <source>
        <dbReference type="EMBL" id="KAK4356869.1"/>
    </source>
</evidence>
<dbReference type="EMBL" id="JAVYJV010000012">
    <property type="protein sequence ID" value="KAK4356869.1"/>
    <property type="molecule type" value="Genomic_DNA"/>
</dbReference>
<dbReference type="PANTHER" id="PTHR31672">
    <property type="entry name" value="BNACNNG10540D PROTEIN"/>
    <property type="match status" value="1"/>
</dbReference>
<feature type="domain" description="F-box" evidence="1">
    <location>
        <begin position="1"/>
        <end position="46"/>
    </location>
</feature>
<dbReference type="InterPro" id="IPR001810">
    <property type="entry name" value="F-box_dom"/>
</dbReference>
<dbReference type="PANTHER" id="PTHR31672:SF13">
    <property type="entry name" value="F-BOX PROTEIN CPR30-LIKE"/>
    <property type="match status" value="1"/>
</dbReference>
<reference evidence="2" key="1">
    <citation type="submission" date="2023-12" db="EMBL/GenBank/DDBJ databases">
        <title>Genome assembly of Anisodus tanguticus.</title>
        <authorList>
            <person name="Wang Y.-J."/>
        </authorList>
    </citation>
    <scope>NUCLEOTIDE SEQUENCE</scope>
    <source>
        <strain evidence="2">KB-2021</strain>
        <tissue evidence="2">Leaf</tissue>
    </source>
</reference>
<organism evidence="2 3">
    <name type="scientific">Anisodus tanguticus</name>
    <dbReference type="NCBI Taxonomy" id="243964"/>
    <lineage>
        <taxon>Eukaryota</taxon>
        <taxon>Viridiplantae</taxon>
        <taxon>Streptophyta</taxon>
        <taxon>Embryophyta</taxon>
        <taxon>Tracheophyta</taxon>
        <taxon>Spermatophyta</taxon>
        <taxon>Magnoliopsida</taxon>
        <taxon>eudicotyledons</taxon>
        <taxon>Gunneridae</taxon>
        <taxon>Pentapetalae</taxon>
        <taxon>asterids</taxon>
        <taxon>lamiids</taxon>
        <taxon>Solanales</taxon>
        <taxon>Solanaceae</taxon>
        <taxon>Solanoideae</taxon>
        <taxon>Hyoscyameae</taxon>
        <taxon>Anisodus</taxon>
    </lineage>
</organism>
<dbReference type="Pfam" id="PF07734">
    <property type="entry name" value="FBA_1"/>
    <property type="match status" value="1"/>
</dbReference>